<accession>A0A061RRL1</accession>
<evidence type="ECO:0000256" key="1">
    <source>
        <dbReference type="SAM" id="MobiDB-lite"/>
    </source>
</evidence>
<dbReference type="Gene3D" id="3.90.320.10">
    <property type="match status" value="1"/>
</dbReference>
<proteinExistence type="predicted"/>
<dbReference type="EMBL" id="GBEZ01012765">
    <property type="protein sequence ID" value="JAC73156.1"/>
    <property type="molecule type" value="Transcribed_RNA"/>
</dbReference>
<feature type="compositionally biased region" description="Polar residues" evidence="1">
    <location>
        <begin position="33"/>
        <end position="43"/>
    </location>
</feature>
<dbReference type="InterPro" id="IPR011604">
    <property type="entry name" value="PDDEXK-like_dom_sf"/>
</dbReference>
<dbReference type="PANTHER" id="PTHR46609:SF6">
    <property type="entry name" value="EXONUCLEASE, PHAGE-TYPE_RECB, C-TERMINAL DOMAIN-CONTAINING PROTEIN-RELATED"/>
    <property type="match status" value="1"/>
</dbReference>
<evidence type="ECO:0000313" key="2">
    <source>
        <dbReference type="EMBL" id="JAC73156.1"/>
    </source>
</evidence>
<feature type="region of interest" description="Disordered" evidence="1">
    <location>
        <begin position="1"/>
        <end position="46"/>
    </location>
</feature>
<dbReference type="InterPro" id="IPR011335">
    <property type="entry name" value="Restrct_endonuc-II-like"/>
</dbReference>
<dbReference type="InterPro" id="IPR051703">
    <property type="entry name" value="NF-kappa-B_Signaling_Reg"/>
</dbReference>
<name>A0A061RRL1_9CHLO</name>
<dbReference type="PANTHER" id="PTHR46609">
    <property type="entry name" value="EXONUCLEASE, PHAGE-TYPE/RECB, C-TERMINAL DOMAIN-CONTAINING PROTEIN"/>
    <property type="match status" value="1"/>
</dbReference>
<dbReference type="AlphaFoldDB" id="A0A061RRL1"/>
<protein>
    <submittedName>
        <fullName evidence="2">Uncharacterized protein</fullName>
    </submittedName>
</protein>
<gene>
    <name evidence="2" type="ORF">TSPGSL018_29586</name>
</gene>
<dbReference type="SUPFAM" id="SSF52980">
    <property type="entry name" value="Restriction endonuclease-like"/>
    <property type="match status" value="1"/>
</dbReference>
<reference evidence="2" key="1">
    <citation type="submission" date="2014-05" db="EMBL/GenBank/DDBJ databases">
        <title>The transcriptome of the halophilic microalga Tetraselmis sp. GSL018 isolated from the Great Salt Lake, Utah.</title>
        <authorList>
            <person name="Jinkerson R.E."/>
            <person name="D'Adamo S."/>
            <person name="Posewitz M.C."/>
        </authorList>
    </citation>
    <scope>NUCLEOTIDE SEQUENCE</scope>
    <source>
        <strain evidence="2">GSL018</strain>
    </source>
</reference>
<organism evidence="2">
    <name type="scientific">Tetraselmis sp. GSL018</name>
    <dbReference type="NCBI Taxonomy" id="582737"/>
    <lineage>
        <taxon>Eukaryota</taxon>
        <taxon>Viridiplantae</taxon>
        <taxon>Chlorophyta</taxon>
        <taxon>core chlorophytes</taxon>
        <taxon>Chlorodendrophyceae</taxon>
        <taxon>Chlorodendrales</taxon>
        <taxon>Chlorodendraceae</taxon>
        <taxon>Tetraselmis</taxon>
    </lineage>
</organism>
<dbReference type="GO" id="GO:0006281">
    <property type="term" value="P:DNA repair"/>
    <property type="evidence" value="ECO:0007669"/>
    <property type="project" value="UniProtKB-ARBA"/>
</dbReference>
<sequence>MSRLPLPKSARPEGVQRPSPGGNGSNGDVRVLQPSTPSPQSFGLSAGSVCAEPMQRPEAEVCMDAARKGLEAVRRAWGSIQEAPALAALLAHLPRSTLHEVGLCCVERVPDEWGVPLSSLPNLGASPDCLVCHDIMASPELSSWIRTADTGALSRRQLEAILAEVPWSADGGDDRGSPDPFSGACADPLFPLDLPAGPPVRVVDAGDGRLRVQVVEVVEVKSTCPFSYRSRVGGPKGRPRGSWVLRSQAAPSDVRAAFIPQLQLEMLAAGAASGLLVQHTPNRGMTVKRVFRDDELLKSMLEVLRRFQSEFVVRVDRPPRPPADVFLDSRAQQTLLRKICQAAREAAGQQMWHVGPLSAVESSLALVEEERCSARTIASLLEWKDAPFLRRC</sequence>